<dbReference type="AlphaFoldDB" id="A0A2H1VUM2"/>
<reference evidence="1" key="1">
    <citation type="submission" date="2016-07" db="EMBL/GenBank/DDBJ databases">
        <authorList>
            <person name="Bretaudeau A."/>
        </authorList>
    </citation>
    <scope>NUCLEOTIDE SEQUENCE</scope>
    <source>
        <strain evidence="1">Rice</strain>
        <tissue evidence="1">Whole body</tissue>
    </source>
</reference>
<evidence type="ECO:0000313" key="1">
    <source>
        <dbReference type="EMBL" id="SOQ44541.1"/>
    </source>
</evidence>
<gene>
    <name evidence="1" type="ORF">SFRICE_012954</name>
</gene>
<organism evidence="1">
    <name type="scientific">Spodoptera frugiperda</name>
    <name type="common">Fall armyworm</name>
    <dbReference type="NCBI Taxonomy" id="7108"/>
    <lineage>
        <taxon>Eukaryota</taxon>
        <taxon>Metazoa</taxon>
        <taxon>Ecdysozoa</taxon>
        <taxon>Arthropoda</taxon>
        <taxon>Hexapoda</taxon>
        <taxon>Insecta</taxon>
        <taxon>Pterygota</taxon>
        <taxon>Neoptera</taxon>
        <taxon>Endopterygota</taxon>
        <taxon>Lepidoptera</taxon>
        <taxon>Glossata</taxon>
        <taxon>Ditrysia</taxon>
        <taxon>Noctuoidea</taxon>
        <taxon>Noctuidae</taxon>
        <taxon>Amphipyrinae</taxon>
        <taxon>Spodoptera</taxon>
    </lineage>
</organism>
<sequence length="183" mass="20656">MKQFRGSSFYGQFMLDDPKQQFVDHTKSCSVRELNPLPVARQPVAQPPHQSCSQTLIMDPNQKYIHYIHSTLITVTVIQSPALGKAGVSVRLLLTKNHTVPSPALSRIPVCRKFLSTTPCFTEFGNVPAFSSVNTQSNKWIDMKIELILKLFNGPLRVGFGPSYAFQRSGTLWSRDYVKNRNK</sequence>
<proteinExistence type="predicted"/>
<name>A0A2H1VUM2_SPOFR</name>
<accession>A0A2H1VUM2</accession>
<protein>
    <submittedName>
        <fullName evidence="1">SFRICE_012954</fullName>
    </submittedName>
</protein>
<dbReference type="EMBL" id="ODYU01004543">
    <property type="protein sequence ID" value="SOQ44541.1"/>
    <property type="molecule type" value="Genomic_DNA"/>
</dbReference>